<protein>
    <submittedName>
        <fullName evidence="2">Uncharacterized protein</fullName>
    </submittedName>
</protein>
<reference evidence="2" key="1">
    <citation type="submission" date="2023-10" db="EMBL/GenBank/DDBJ databases">
        <authorList>
            <person name="Chen Y."/>
            <person name="Shah S."/>
            <person name="Dougan E. K."/>
            <person name="Thang M."/>
            <person name="Chan C."/>
        </authorList>
    </citation>
    <scope>NUCLEOTIDE SEQUENCE [LARGE SCALE GENOMIC DNA]</scope>
</reference>
<feature type="region of interest" description="Disordered" evidence="1">
    <location>
        <begin position="76"/>
        <end position="118"/>
    </location>
</feature>
<organism evidence="2 3">
    <name type="scientific">Prorocentrum cordatum</name>
    <dbReference type="NCBI Taxonomy" id="2364126"/>
    <lineage>
        <taxon>Eukaryota</taxon>
        <taxon>Sar</taxon>
        <taxon>Alveolata</taxon>
        <taxon>Dinophyceae</taxon>
        <taxon>Prorocentrales</taxon>
        <taxon>Prorocentraceae</taxon>
        <taxon>Prorocentrum</taxon>
    </lineage>
</organism>
<dbReference type="Proteomes" id="UP001189429">
    <property type="component" value="Unassembled WGS sequence"/>
</dbReference>
<gene>
    <name evidence="2" type="ORF">PCOR1329_LOCUS63762</name>
</gene>
<name>A0ABN9W6K7_9DINO</name>
<feature type="compositionally biased region" description="Pro residues" evidence="1">
    <location>
        <begin position="107"/>
        <end position="118"/>
    </location>
</feature>
<proteinExistence type="predicted"/>
<feature type="compositionally biased region" description="Low complexity" evidence="1">
    <location>
        <begin position="76"/>
        <end position="90"/>
    </location>
</feature>
<keyword evidence="3" id="KW-1185">Reference proteome</keyword>
<evidence type="ECO:0000313" key="3">
    <source>
        <dbReference type="Proteomes" id="UP001189429"/>
    </source>
</evidence>
<comment type="caution">
    <text evidence="2">The sequence shown here is derived from an EMBL/GenBank/DDBJ whole genome shotgun (WGS) entry which is preliminary data.</text>
</comment>
<feature type="compositionally biased region" description="Low complexity" evidence="1">
    <location>
        <begin position="31"/>
        <end position="48"/>
    </location>
</feature>
<feature type="region of interest" description="Disordered" evidence="1">
    <location>
        <begin position="31"/>
        <end position="63"/>
    </location>
</feature>
<sequence length="118" mass="10968">MSAGGLGLDSLEIDDALGVEQRPLLRAAEGAPLASAPASLPGAGAAQAVLRPPPAGQGAGAREPLLEIDEEALGIAPGAPAAGSGAAPAAGLGGSRGRGSEALRAACPPPTAAPAAAP</sequence>
<accession>A0ABN9W6K7</accession>
<evidence type="ECO:0000256" key="1">
    <source>
        <dbReference type="SAM" id="MobiDB-lite"/>
    </source>
</evidence>
<feature type="non-terminal residue" evidence="2">
    <location>
        <position position="118"/>
    </location>
</feature>
<dbReference type="EMBL" id="CAUYUJ010018106">
    <property type="protein sequence ID" value="CAK0880687.1"/>
    <property type="molecule type" value="Genomic_DNA"/>
</dbReference>
<evidence type="ECO:0000313" key="2">
    <source>
        <dbReference type="EMBL" id="CAK0880687.1"/>
    </source>
</evidence>